<feature type="transmembrane region" description="Helical" evidence="1">
    <location>
        <begin position="6"/>
        <end position="27"/>
    </location>
</feature>
<dbReference type="Pfam" id="PF04892">
    <property type="entry name" value="VanZ"/>
    <property type="match status" value="1"/>
</dbReference>
<accession>A0ABY5MC16</accession>
<name>A0ABY5MC16_9ACTN</name>
<keyword evidence="4" id="KW-1185">Reference proteome</keyword>
<keyword evidence="1" id="KW-1133">Transmembrane helix</keyword>
<feature type="domain" description="VanZ-like" evidence="2">
    <location>
        <begin position="47"/>
        <end position="164"/>
    </location>
</feature>
<dbReference type="EMBL" id="CP102173">
    <property type="protein sequence ID" value="UUP14724.1"/>
    <property type="molecule type" value="Genomic_DNA"/>
</dbReference>
<dbReference type="RefSeq" id="WP_232398558.1">
    <property type="nucleotide sequence ID" value="NZ_CP102173.1"/>
</dbReference>
<protein>
    <submittedName>
        <fullName evidence="3">VanZ family protein</fullName>
    </submittedName>
</protein>
<keyword evidence="1" id="KW-0472">Membrane</keyword>
<dbReference type="PANTHER" id="PTHR36834:SF1">
    <property type="entry name" value="INTEGRAL MEMBRANE PROTEIN"/>
    <property type="match status" value="1"/>
</dbReference>
<evidence type="ECO:0000259" key="2">
    <source>
        <dbReference type="Pfam" id="PF04892"/>
    </source>
</evidence>
<gene>
    <name evidence="3" type="ORF">NQV15_05275</name>
</gene>
<dbReference type="InterPro" id="IPR053150">
    <property type="entry name" value="Teicoplanin_resist-assoc"/>
</dbReference>
<dbReference type="InterPro" id="IPR006976">
    <property type="entry name" value="VanZ-like"/>
</dbReference>
<proteinExistence type="predicted"/>
<evidence type="ECO:0000313" key="3">
    <source>
        <dbReference type="EMBL" id="UUP14724.1"/>
    </source>
</evidence>
<evidence type="ECO:0000256" key="1">
    <source>
        <dbReference type="SAM" id="Phobius"/>
    </source>
</evidence>
<dbReference type="Proteomes" id="UP001316184">
    <property type="component" value="Chromosome"/>
</dbReference>
<keyword evidence="1" id="KW-0812">Transmembrane</keyword>
<feature type="transmembrane region" description="Helical" evidence="1">
    <location>
        <begin position="39"/>
        <end position="60"/>
    </location>
</feature>
<organism evidence="3 4">
    <name type="scientific">Aeromicrobium wangtongii</name>
    <dbReference type="NCBI Taxonomy" id="2969247"/>
    <lineage>
        <taxon>Bacteria</taxon>
        <taxon>Bacillati</taxon>
        <taxon>Actinomycetota</taxon>
        <taxon>Actinomycetes</taxon>
        <taxon>Propionibacteriales</taxon>
        <taxon>Nocardioidaceae</taxon>
        <taxon>Aeromicrobium</taxon>
    </lineage>
</organism>
<sequence>MTTTQEVPTLLVVVPVAAVTLGLMTWLLHRRAGVTVPRLAVAVVAAVYVAGIVANTLLPFRLGATGPSPSWTVFLDLVPLADVEQGDVLQNVVVFLPLGWLLALVLGVDSAVRVVLGGLLLSLAMEAVQLGNAVTGHGGHVADVDDLWANTVGGALGYGLFRLVVLVPPLGRLAAAATWPAPGRERRLTARRARRASADARRW</sequence>
<dbReference type="PANTHER" id="PTHR36834">
    <property type="entry name" value="MEMBRANE PROTEIN-RELATED"/>
    <property type="match status" value="1"/>
</dbReference>
<reference evidence="3 4" key="1">
    <citation type="submission" date="2022-08" db="EMBL/GenBank/DDBJ databases">
        <title>novel species in genus Aeromicrobium.</title>
        <authorList>
            <person name="Ye L."/>
        </authorList>
    </citation>
    <scope>NUCLEOTIDE SEQUENCE [LARGE SCALE GENOMIC DNA]</scope>
    <source>
        <strain evidence="4">zg-Y1379</strain>
    </source>
</reference>
<evidence type="ECO:0000313" key="4">
    <source>
        <dbReference type="Proteomes" id="UP001316184"/>
    </source>
</evidence>